<evidence type="ECO:0000256" key="1">
    <source>
        <dbReference type="SAM" id="MobiDB-lite"/>
    </source>
</evidence>
<name>A0A9W9TPU2_PENCI</name>
<feature type="region of interest" description="Disordered" evidence="1">
    <location>
        <begin position="284"/>
        <end position="307"/>
    </location>
</feature>
<gene>
    <name evidence="3" type="ORF">N7469_003684</name>
</gene>
<comment type="caution">
    <text evidence="3">The sequence shown here is derived from an EMBL/GenBank/DDBJ whole genome shotgun (WGS) entry which is preliminary data.</text>
</comment>
<reference evidence="3" key="2">
    <citation type="journal article" date="2023" name="IMA Fungus">
        <title>Comparative genomic study of the Penicillium genus elucidates a diverse pangenome and 15 lateral gene transfer events.</title>
        <authorList>
            <person name="Petersen C."/>
            <person name="Sorensen T."/>
            <person name="Nielsen M.R."/>
            <person name="Sondergaard T.E."/>
            <person name="Sorensen J.L."/>
            <person name="Fitzpatrick D.A."/>
            <person name="Frisvad J.C."/>
            <person name="Nielsen K.L."/>
        </authorList>
    </citation>
    <scope>NUCLEOTIDE SEQUENCE</scope>
    <source>
        <strain evidence="3">IBT 23319</strain>
    </source>
</reference>
<proteinExistence type="predicted"/>
<sequence length="307" mass="33129">MRLGRLSALLTLLGLSPAQTLSGLTFDGDDVVSLEWTFDGQSTGRYDFYLCAGDESTGSYEYLERVITDETVVPGDLLSFRVDRSVGGNDPNAYFLKVIPANQEEKWVGFTSHFTLTNMKGSFSSKVSDAINSMQPISLQMKLSNDAQIEASEEDGSDNISNPNIDIIKAETTQPLPQVATPSPSSELDSEHFELRKRLLGAGVGAGVGVGVNAHEVPYGEQTGPTKYAPTPKKAGSTIPPLRVTPTPQYPPFPFVKATTYLGAPTVETTQSVYLTSSITSIENTAAPAPAPTLDKRMQDWLESQQN</sequence>
<accession>A0A9W9TPU2</accession>
<dbReference type="PANTHER" id="PTHR28154:SF1">
    <property type="entry name" value="CELL WALL SYNTHESIS PROTEIN KNH1-RELATED"/>
    <property type="match status" value="1"/>
</dbReference>
<evidence type="ECO:0000256" key="2">
    <source>
        <dbReference type="SAM" id="SignalP"/>
    </source>
</evidence>
<dbReference type="GO" id="GO:0031505">
    <property type="term" value="P:fungal-type cell wall organization"/>
    <property type="evidence" value="ECO:0007669"/>
    <property type="project" value="TreeGrafter"/>
</dbReference>
<dbReference type="GeneID" id="81381771"/>
<dbReference type="Proteomes" id="UP001147733">
    <property type="component" value="Unassembled WGS sequence"/>
</dbReference>
<feature type="signal peptide" evidence="2">
    <location>
        <begin position="1"/>
        <end position="18"/>
    </location>
</feature>
<keyword evidence="4" id="KW-1185">Reference proteome</keyword>
<dbReference type="EMBL" id="JAPQKT010000003">
    <property type="protein sequence ID" value="KAJ5234516.1"/>
    <property type="molecule type" value="Genomic_DNA"/>
</dbReference>
<dbReference type="GO" id="GO:0005576">
    <property type="term" value="C:extracellular region"/>
    <property type="evidence" value="ECO:0007669"/>
    <property type="project" value="TreeGrafter"/>
</dbReference>
<organism evidence="3 4">
    <name type="scientific">Penicillium citrinum</name>
    <dbReference type="NCBI Taxonomy" id="5077"/>
    <lineage>
        <taxon>Eukaryota</taxon>
        <taxon>Fungi</taxon>
        <taxon>Dikarya</taxon>
        <taxon>Ascomycota</taxon>
        <taxon>Pezizomycotina</taxon>
        <taxon>Eurotiomycetes</taxon>
        <taxon>Eurotiomycetidae</taxon>
        <taxon>Eurotiales</taxon>
        <taxon>Aspergillaceae</taxon>
        <taxon>Penicillium</taxon>
    </lineage>
</organism>
<dbReference type="AlphaFoldDB" id="A0A9W9TPU2"/>
<feature type="region of interest" description="Disordered" evidence="1">
    <location>
        <begin position="221"/>
        <end position="246"/>
    </location>
</feature>
<evidence type="ECO:0000313" key="3">
    <source>
        <dbReference type="EMBL" id="KAJ5234516.1"/>
    </source>
</evidence>
<dbReference type="RefSeq" id="XP_056502016.1">
    <property type="nucleotide sequence ID" value="XM_056642604.1"/>
</dbReference>
<dbReference type="PANTHER" id="PTHR28154">
    <property type="entry name" value="CELL WALL SYNTHESIS PROTEIN KNH1-RELATED"/>
    <property type="match status" value="1"/>
</dbReference>
<dbReference type="InterPro" id="IPR045328">
    <property type="entry name" value="Kre9/Knh1"/>
</dbReference>
<feature type="chain" id="PRO_5040765228" evidence="2">
    <location>
        <begin position="19"/>
        <end position="307"/>
    </location>
</feature>
<dbReference type="GO" id="GO:0006078">
    <property type="term" value="P:(1-&gt;6)-beta-D-glucan biosynthetic process"/>
    <property type="evidence" value="ECO:0007669"/>
    <property type="project" value="InterPro"/>
</dbReference>
<dbReference type="OrthoDB" id="2432613at2759"/>
<evidence type="ECO:0000313" key="4">
    <source>
        <dbReference type="Proteomes" id="UP001147733"/>
    </source>
</evidence>
<reference evidence="3" key="1">
    <citation type="submission" date="2022-11" db="EMBL/GenBank/DDBJ databases">
        <authorList>
            <person name="Petersen C."/>
        </authorList>
    </citation>
    <scope>NUCLEOTIDE SEQUENCE</scope>
    <source>
        <strain evidence="3">IBT 23319</strain>
    </source>
</reference>
<protein>
    <submittedName>
        <fullName evidence="3">Uncharacterized protein</fullName>
    </submittedName>
</protein>
<dbReference type="GO" id="GO:0042546">
    <property type="term" value="P:cell wall biogenesis"/>
    <property type="evidence" value="ECO:0007669"/>
    <property type="project" value="InterPro"/>
</dbReference>
<keyword evidence="2" id="KW-0732">Signal</keyword>